<accession>A0A0V0TTU7</accession>
<proteinExistence type="predicted"/>
<gene>
    <name evidence="1" type="ORF">T05_6819</name>
</gene>
<comment type="caution">
    <text evidence="1">The sequence shown here is derived from an EMBL/GenBank/DDBJ whole genome shotgun (WGS) entry which is preliminary data.</text>
</comment>
<protein>
    <submittedName>
        <fullName evidence="1">Uncharacterized protein</fullName>
    </submittedName>
</protein>
<evidence type="ECO:0000313" key="2">
    <source>
        <dbReference type="Proteomes" id="UP000055048"/>
    </source>
</evidence>
<dbReference type="EMBL" id="JYDJ01000144">
    <property type="protein sequence ID" value="KRX42431.1"/>
    <property type="molecule type" value="Genomic_DNA"/>
</dbReference>
<name>A0A0V0TTU7_9BILA</name>
<sequence>MQLITSILLSSIYPQLVVVDSEDLFIDERCKRVVSFVIAIPDFEGYCVSIHALLFDLPNLSTKLDTINHYLKVNNESICMLCVVAVTDFQPTGMILMRAKACHQWGEQRFC</sequence>
<dbReference type="AlphaFoldDB" id="A0A0V0TTU7"/>
<reference evidence="1 2" key="1">
    <citation type="submission" date="2015-01" db="EMBL/GenBank/DDBJ databases">
        <title>Evolution of Trichinella species and genotypes.</title>
        <authorList>
            <person name="Korhonen P.K."/>
            <person name="Edoardo P."/>
            <person name="Giuseppe L.R."/>
            <person name="Gasser R.B."/>
        </authorList>
    </citation>
    <scope>NUCLEOTIDE SEQUENCE [LARGE SCALE GENOMIC DNA]</scope>
    <source>
        <strain evidence="1">ISS417</strain>
    </source>
</reference>
<evidence type="ECO:0000313" key="1">
    <source>
        <dbReference type="EMBL" id="KRX42431.1"/>
    </source>
</evidence>
<dbReference type="Proteomes" id="UP000055048">
    <property type="component" value="Unassembled WGS sequence"/>
</dbReference>
<organism evidence="1 2">
    <name type="scientific">Trichinella murrelli</name>
    <dbReference type="NCBI Taxonomy" id="144512"/>
    <lineage>
        <taxon>Eukaryota</taxon>
        <taxon>Metazoa</taxon>
        <taxon>Ecdysozoa</taxon>
        <taxon>Nematoda</taxon>
        <taxon>Enoplea</taxon>
        <taxon>Dorylaimia</taxon>
        <taxon>Trichinellida</taxon>
        <taxon>Trichinellidae</taxon>
        <taxon>Trichinella</taxon>
    </lineage>
</organism>
<keyword evidence="2" id="KW-1185">Reference proteome</keyword>